<dbReference type="Proteomes" id="UP000298579">
    <property type="component" value="Chromosome circular"/>
</dbReference>
<reference evidence="2 7" key="1">
    <citation type="submission" date="2018-02" db="EMBL/GenBank/DDBJ databases">
        <title>Complete genome sequence of Agrobacterium tumefaciens 1D1609.</title>
        <authorList>
            <person name="Cho S.-T."/>
            <person name="Haryono M."/>
            <person name="Chang H.-H."/>
            <person name="Santos M.N."/>
            <person name="Lai E.-M."/>
            <person name="Kuo C.-H."/>
        </authorList>
    </citation>
    <scope>NUCLEOTIDE SEQUENCE [LARGE SCALE GENOMIC DNA]</scope>
    <source>
        <strain evidence="2 7">1D1609</strain>
    </source>
</reference>
<evidence type="ECO:0000313" key="3">
    <source>
        <dbReference type="EMBL" id="QCL78960.1"/>
    </source>
</evidence>
<reference evidence="4 9" key="4">
    <citation type="submission" date="2019-04" db="EMBL/GenBank/DDBJ databases">
        <title>Complete genome sequence of Agrobacterium tumefaciens CFBP7129.</title>
        <authorList>
            <person name="Haryono M."/>
            <person name="Lin Y.-C."/>
            <person name="Lai E.-M."/>
            <person name="Kuo C.-H."/>
        </authorList>
    </citation>
    <scope>NUCLEOTIDE SEQUENCE [LARGE SCALE GENOMIC DNA]</scope>
    <source>
        <strain evidence="4 9">CFBP7129</strain>
    </source>
</reference>
<evidence type="ECO:0000313" key="6">
    <source>
        <dbReference type="EMBL" id="WGM60523.1"/>
    </source>
</evidence>
<evidence type="ECO:0000313" key="2">
    <source>
        <dbReference type="EMBL" id="AVH41972.1"/>
    </source>
</evidence>
<evidence type="ECO:0000313" key="7">
    <source>
        <dbReference type="Proteomes" id="UP000237717"/>
    </source>
</evidence>
<dbReference type="InterPro" id="IPR007055">
    <property type="entry name" value="BON_dom"/>
</dbReference>
<evidence type="ECO:0000313" key="9">
    <source>
        <dbReference type="Proteomes" id="UP000298649"/>
    </source>
</evidence>
<dbReference type="KEGG" id="ata:AWN88_13950"/>
<dbReference type="GeneID" id="61455043"/>
<evidence type="ECO:0000313" key="10">
    <source>
        <dbReference type="Proteomes" id="UP000317023"/>
    </source>
</evidence>
<dbReference type="RefSeq" id="WP_003522642.1">
    <property type="nucleotide sequence ID" value="NZ_CP026924.1"/>
</dbReference>
<dbReference type="Proteomes" id="UP000305410">
    <property type="component" value="Chromosome Circular"/>
</dbReference>
<dbReference type="AlphaFoldDB" id="A0A037XST5"/>
<reference evidence="6" key="6">
    <citation type="submission" date="2023-04" db="EMBL/GenBank/DDBJ databases">
        <title>Complete genome sequence of Agrobacterium salinitolerans CFBP5506.</title>
        <authorList>
            <person name="Yen H.-C."/>
            <person name="Yan X.-H."/>
            <person name="Lai E.-M."/>
            <person name="Kuo C.-H."/>
        </authorList>
    </citation>
    <scope>NUCLEOTIDE SEQUENCE</scope>
    <source>
        <strain evidence="6">CFBP5506</strain>
    </source>
</reference>
<accession>A0A037XST5</accession>
<name>A0A037XST5_AGRTU</name>
<proteinExistence type="predicted"/>
<dbReference type="Proteomes" id="UP000237717">
    <property type="component" value="Chromosome I"/>
</dbReference>
<dbReference type="EMBL" id="CP026924">
    <property type="protein sequence ID" value="AVH41972.1"/>
    <property type="molecule type" value="Genomic_DNA"/>
</dbReference>
<reference evidence="6" key="5">
    <citation type="submission" date="2019-04" db="EMBL/GenBank/DDBJ databases">
        <authorList>
            <person name="Chiang H.-Y."/>
            <person name="Huang Y.-Y."/>
            <person name="Chou L."/>
            <person name="Lai E.-M."/>
            <person name="Kuo C.-H."/>
        </authorList>
    </citation>
    <scope>NUCLEOTIDE SEQUENCE</scope>
    <source>
        <strain evidence="6">CFBP5506</strain>
    </source>
</reference>
<dbReference type="EMBL" id="CP039897">
    <property type="protein sequence ID" value="QCL78960.1"/>
    <property type="molecule type" value="Genomic_DNA"/>
</dbReference>
<evidence type="ECO:0000313" key="8">
    <source>
        <dbReference type="Proteomes" id="UP000298579"/>
    </source>
</evidence>
<organism evidence="5 10">
    <name type="scientific">Agrobacterium tumefaciens</name>
    <dbReference type="NCBI Taxonomy" id="358"/>
    <lineage>
        <taxon>Bacteria</taxon>
        <taxon>Pseudomonadati</taxon>
        <taxon>Pseudomonadota</taxon>
        <taxon>Alphaproteobacteria</taxon>
        <taxon>Hyphomicrobiales</taxon>
        <taxon>Rhizobiaceae</taxon>
        <taxon>Rhizobium/Agrobacterium group</taxon>
        <taxon>Agrobacterium</taxon>
        <taxon>Agrobacterium tumefaciens complex</taxon>
    </lineage>
</organism>
<protein>
    <submittedName>
        <fullName evidence="5">BON domain-containing protein</fullName>
    </submittedName>
</protein>
<evidence type="ECO:0000313" key="4">
    <source>
        <dbReference type="EMBL" id="QCL94048.1"/>
    </source>
</evidence>
<evidence type="ECO:0000313" key="5">
    <source>
        <dbReference type="EMBL" id="TRB03506.1"/>
    </source>
</evidence>
<reference evidence="3 8" key="3">
    <citation type="submission" date="2019-04" db="EMBL/GenBank/DDBJ databases">
        <title>Complete genome sequence of Agrobacterium tumefaciens CFBP5877.</title>
        <authorList>
            <person name="Huang Y.-Y."/>
            <person name="Chiang H.-Y."/>
            <person name="Chou L."/>
            <person name="Lai E.-M."/>
            <person name="Kuo C.-H."/>
        </authorList>
    </citation>
    <scope>NUCLEOTIDE SEQUENCE [LARGE SCALE GENOMIC DNA]</scope>
    <source>
        <strain evidence="3 8">CFBP5877</strain>
    </source>
</reference>
<dbReference type="Pfam" id="PF04972">
    <property type="entry name" value="BON"/>
    <property type="match status" value="1"/>
</dbReference>
<dbReference type="Proteomes" id="UP000317023">
    <property type="component" value="Unassembled WGS sequence"/>
</dbReference>
<dbReference type="OrthoDB" id="8371313at2"/>
<evidence type="ECO:0000259" key="1">
    <source>
        <dbReference type="Pfam" id="PF04972"/>
    </source>
</evidence>
<gene>
    <name evidence="2" type="ORF">At1D1609_19180</name>
    <name evidence="6" type="ORF">CFBP5506_06775</name>
    <name evidence="3" type="ORF">CFBP5877_07670</name>
    <name evidence="4" type="ORF">CFBP7129_07475</name>
    <name evidence="5" type="ORF">EXN61_21850</name>
</gene>
<reference evidence="5 10" key="2">
    <citation type="journal article" date="2019" name="Appl. Microbiol. Biotechnol.">
        <title>Differential efficiency of wild type rhizogenic strains for rol gene transformation of plants.</title>
        <authorList>
            <person name="Desmet S."/>
            <person name="De Keyser E."/>
            <person name="Van Vaerenbergh J."/>
            <person name="Baeyen S."/>
            <person name="Van Huylenbroeck J."/>
            <person name="Geelen D."/>
            <person name="Dhooghe E."/>
        </authorList>
    </citation>
    <scope>NUCLEOTIDE SEQUENCE [LARGE SCALE GENOMIC DNA]</scope>
    <source>
        <strain evidence="5 10">MAFF210266</strain>
    </source>
</reference>
<dbReference type="EMBL" id="CP122962">
    <property type="protein sequence ID" value="WGM60523.1"/>
    <property type="molecule type" value="Genomic_DNA"/>
</dbReference>
<dbReference type="Proteomes" id="UP000298649">
    <property type="component" value="Chromosome circular"/>
</dbReference>
<sequence length="82" mass="8786">MFNLSGIQESFFGDRMAGVCQAITSALAFESGLEKSRISATVENDVIYLEGTADSVEAIDIAINLAASISNCRILSHIEPVY</sequence>
<dbReference type="EMBL" id="SGOE01000008">
    <property type="protein sequence ID" value="TRB03506.1"/>
    <property type="molecule type" value="Genomic_DNA"/>
</dbReference>
<feature type="domain" description="BON" evidence="1">
    <location>
        <begin position="20"/>
        <end position="70"/>
    </location>
</feature>
<dbReference type="EMBL" id="CP039922">
    <property type="protein sequence ID" value="QCL94048.1"/>
    <property type="molecule type" value="Genomic_DNA"/>
</dbReference>